<dbReference type="EMBL" id="AYKW01000017">
    <property type="protein sequence ID" value="PIL29924.1"/>
    <property type="molecule type" value="Genomic_DNA"/>
</dbReference>
<protein>
    <recommendedName>
        <fullName evidence="3">F-box domain-containing protein</fullName>
    </recommendedName>
</protein>
<comment type="caution">
    <text evidence="1">The sequence shown here is derived from an EMBL/GenBank/DDBJ whole genome shotgun (WGS) entry which is preliminary data.</text>
</comment>
<dbReference type="OrthoDB" id="2757774at2759"/>
<evidence type="ECO:0008006" key="3">
    <source>
        <dbReference type="Google" id="ProtNLM"/>
    </source>
</evidence>
<reference evidence="1 2" key="1">
    <citation type="journal article" date="2015" name="Sci. Rep.">
        <title>Chromosome-level genome map provides insights into diverse defense mechanisms in the medicinal fungus Ganoderma sinense.</title>
        <authorList>
            <person name="Zhu Y."/>
            <person name="Xu J."/>
            <person name="Sun C."/>
            <person name="Zhou S."/>
            <person name="Xu H."/>
            <person name="Nelson D.R."/>
            <person name="Qian J."/>
            <person name="Song J."/>
            <person name="Luo H."/>
            <person name="Xiang L."/>
            <person name="Li Y."/>
            <person name="Xu Z."/>
            <person name="Ji A."/>
            <person name="Wang L."/>
            <person name="Lu S."/>
            <person name="Hayward A."/>
            <person name="Sun W."/>
            <person name="Li X."/>
            <person name="Schwartz D.C."/>
            <person name="Wang Y."/>
            <person name="Chen S."/>
        </authorList>
    </citation>
    <scope>NUCLEOTIDE SEQUENCE [LARGE SCALE GENOMIC DNA]</scope>
    <source>
        <strain evidence="1 2">ZZ0214-1</strain>
    </source>
</reference>
<gene>
    <name evidence="1" type="ORF">GSI_07834</name>
</gene>
<evidence type="ECO:0000313" key="1">
    <source>
        <dbReference type="EMBL" id="PIL29924.1"/>
    </source>
</evidence>
<organism evidence="1 2">
    <name type="scientific">Ganoderma sinense ZZ0214-1</name>
    <dbReference type="NCBI Taxonomy" id="1077348"/>
    <lineage>
        <taxon>Eukaryota</taxon>
        <taxon>Fungi</taxon>
        <taxon>Dikarya</taxon>
        <taxon>Basidiomycota</taxon>
        <taxon>Agaricomycotina</taxon>
        <taxon>Agaricomycetes</taxon>
        <taxon>Polyporales</taxon>
        <taxon>Polyporaceae</taxon>
        <taxon>Ganoderma</taxon>
    </lineage>
</organism>
<dbReference type="AlphaFoldDB" id="A0A2G8S860"/>
<keyword evidence="2" id="KW-1185">Reference proteome</keyword>
<sequence>MSSPTLNVDVLAIVCEFLTDVPDILAFSLTCSALRPVANRWLLSMKPIYFADGVSVRRFHSFLFADLPARALHVRALDIISPPPRPPLRPTLPGDSSLLREILISCPHLERVAIFLQDGSHRCTDDPRVTDAIAGIQSLCSLSILGTSVHALDLLRQVRAPLHELNIGFSNDQIDFWSPAALEMFVPRHLPPILEKLELCNFVTDLDDPQLQNLFGIVSSSQPYRSMTTYPLVRSIRSIFLLQRPLLDHLQHFFPALDGTLSIGLLDASVPEDTYPAVRALNQLAQEGGQGPSSGSRPRPMWKKLDRVVCDPQMFYVLGLRCPIRLVMLDYCSPLALARRCVEPALRENPVPRLKISFALTEGRDVLDGLFSPELARVLTHLTLVLEFATDGGPGSMADAETVAHLRWADLLDTLVSRLHPLHKLTHLRLVVHSNIHHDPSCPVAYSDAFVRETRPSAFDFAAAAARLARPLPALRCVFVATSAYVAEPERDPDTDVEARSPSYRFWKMLDRWYEPRGWRVDQFDSGSGLAREGEGGPVLVELREDVAEAIMEDEELVLSEADHGTLHFDED</sequence>
<name>A0A2G8S860_9APHY</name>
<proteinExistence type="predicted"/>
<accession>A0A2G8S860</accession>
<dbReference type="Proteomes" id="UP000230002">
    <property type="component" value="Unassembled WGS sequence"/>
</dbReference>
<evidence type="ECO:0000313" key="2">
    <source>
        <dbReference type="Proteomes" id="UP000230002"/>
    </source>
</evidence>